<sequence>MQRRDITTGELQEEKRYDVSHMASRQDIDGLTDAMRSSDPEVRRSAALALGALGEWRAVDPLIQALGDPVQAVREGAANALVLVGTPAVEPLIDLLERPDVAAGYEVPREARGEGLRQVDLLGGPDNIPAAKRRLRHGGGIRQHDAFGGPEDLREAGGGRARDEEEGLAQHDAYGGPEDIRRAGGKVSRDTEGEITQHDLLGGPGDVGTRKSLQHRELAQHDLFGGPEDAREHEALFPGARRAGVVTEGVPPGRGLRRAYAAVILGEIADPRAEGALSRSVSDTDPAVRRAAEDGMTRFRERKGEARPVPPASR</sequence>
<feature type="compositionally biased region" description="Basic and acidic residues" evidence="1">
    <location>
        <begin position="151"/>
        <end position="163"/>
    </location>
</feature>
<reference evidence="2 3" key="1">
    <citation type="submission" date="2020-05" db="EMBL/GenBank/DDBJ databases">
        <title>Isolation and characterization of methanoarchaea from a cold seep at offshore SW Taiwan.</title>
        <authorList>
            <person name="Chen Y.-W."/>
            <person name="Chen S.-C."/>
            <person name="Lai M.-C."/>
        </authorList>
    </citation>
    <scope>NUCLEOTIDE SEQUENCE [LARGE SCALE GENOMIC DNA]</scope>
    <source>
        <strain evidence="2 3">YWC-01</strain>
    </source>
</reference>
<dbReference type="InterPro" id="IPR011989">
    <property type="entry name" value="ARM-like"/>
</dbReference>
<dbReference type="EMBL" id="JABFFQ010000002">
    <property type="protein sequence ID" value="MDV4342502.1"/>
    <property type="molecule type" value="Genomic_DNA"/>
</dbReference>
<gene>
    <name evidence="2" type="ORF">HL657_04840</name>
</gene>
<proteinExistence type="predicted"/>
<evidence type="ECO:0000256" key="1">
    <source>
        <dbReference type="SAM" id="MobiDB-lite"/>
    </source>
</evidence>
<evidence type="ECO:0000313" key="2">
    <source>
        <dbReference type="EMBL" id="MDV4342502.1"/>
    </source>
</evidence>
<name>A0ABU3Z105_9EURY</name>
<evidence type="ECO:0000313" key="3">
    <source>
        <dbReference type="Proteomes" id="UP001273768"/>
    </source>
</evidence>
<feature type="region of interest" description="Disordered" evidence="1">
    <location>
        <begin position="273"/>
        <end position="314"/>
    </location>
</feature>
<dbReference type="SUPFAM" id="SSF48371">
    <property type="entry name" value="ARM repeat"/>
    <property type="match status" value="1"/>
</dbReference>
<dbReference type="SMART" id="SM00567">
    <property type="entry name" value="EZ_HEAT"/>
    <property type="match status" value="3"/>
</dbReference>
<protein>
    <submittedName>
        <fullName evidence="2">HEAT repeat domain-containing protein</fullName>
    </submittedName>
</protein>
<dbReference type="Pfam" id="PF13646">
    <property type="entry name" value="HEAT_2"/>
    <property type="match status" value="1"/>
</dbReference>
<feature type="region of interest" description="Disordered" evidence="1">
    <location>
        <begin position="140"/>
        <end position="185"/>
    </location>
</feature>
<accession>A0ABU3Z105</accession>
<dbReference type="InterPro" id="IPR004155">
    <property type="entry name" value="PBS_lyase_HEAT"/>
</dbReference>
<keyword evidence="3" id="KW-1185">Reference proteome</keyword>
<dbReference type="PANTHER" id="PTHR12697:SF5">
    <property type="entry name" value="DEOXYHYPUSINE HYDROXYLASE"/>
    <property type="match status" value="1"/>
</dbReference>
<dbReference type="Gene3D" id="1.25.10.10">
    <property type="entry name" value="Leucine-rich Repeat Variant"/>
    <property type="match status" value="2"/>
</dbReference>
<dbReference type="InterPro" id="IPR016024">
    <property type="entry name" value="ARM-type_fold"/>
</dbReference>
<comment type="caution">
    <text evidence="2">The sequence shown here is derived from an EMBL/GenBank/DDBJ whole genome shotgun (WGS) entry which is preliminary data.</text>
</comment>
<feature type="compositionally biased region" description="Basic and acidic residues" evidence="1">
    <location>
        <begin position="1"/>
        <end position="28"/>
    </location>
</feature>
<dbReference type="PANTHER" id="PTHR12697">
    <property type="entry name" value="PBS LYASE HEAT-LIKE PROTEIN"/>
    <property type="match status" value="1"/>
</dbReference>
<organism evidence="2 3">
    <name type="scientific">Methanoculleus nereidis</name>
    <dbReference type="NCBI Taxonomy" id="2735141"/>
    <lineage>
        <taxon>Archaea</taxon>
        <taxon>Methanobacteriati</taxon>
        <taxon>Methanobacteriota</taxon>
        <taxon>Stenosarchaea group</taxon>
        <taxon>Methanomicrobia</taxon>
        <taxon>Methanomicrobiales</taxon>
        <taxon>Methanomicrobiaceae</taxon>
        <taxon>Methanoculleus</taxon>
    </lineage>
</organism>
<dbReference type="Proteomes" id="UP001273768">
    <property type="component" value="Unassembled WGS sequence"/>
</dbReference>
<feature type="compositionally biased region" description="Basic and acidic residues" evidence="1">
    <location>
        <begin position="286"/>
        <end position="306"/>
    </location>
</feature>
<feature type="region of interest" description="Disordered" evidence="1">
    <location>
        <begin position="1"/>
        <end position="37"/>
    </location>
</feature>